<protein>
    <submittedName>
        <fullName evidence="2">Uncharacterized protein</fullName>
    </submittedName>
</protein>
<feature type="transmembrane region" description="Helical" evidence="1">
    <location>
        <begin position="59"/>
        <end position="79"/>
    </location>
</feature>
<evidence type="ECO:0000313" key="3">
    <source>
        <dbReference type="Proteomes" id="UP000051260"/>
    </source>
</evidence>
<dbReference type="OrthoDB" id="5766633at2"/>
<feature type="transmembrane region" description="Helical" evidence="1">
    <location>
        <begin position="100"/>
        <end position="131"/>
    </location>
</feature>
<keyword evidence="1" id="KW-0472">Membrane</keyword>
<dbReference type="RefSeq" id="WP_058284049.1">
    <property type="nucleotide sequence ID" value="NZ_CYUD01000024.1"/>
</dbReference>
<sequence length="192" mass="20155">MVGESANWHEENTGRVADALVKLGQIGFWVQLVFLIIVVVLGGVVLGVVGGGAGVGNVLSFLGLILPAFTTFWCWHYLSMGRKLKETGDDPSAARLQSRVWIGVWVGTIGAVLTIVSLFGAAFALLVTMLANPQVGLQISAAETGASPYTISAVDAVSIMTLLMTLTAELLVVAISLRIVFLISRSLGGNDV</sequence>
<accession>A0A0P1IT22</accession>
<keyword evidence="3" id="KW-1185">Reference proteome</keyword>
<dbReference type="Pfam" id="PF12263">
    <property type="entry name" value="DUF3611"/>
    <property type="match status" value="1"/>
</dbReference>
<dbReference type="Proteomes" id="UP000051260">
    <property type="component" value="Unassembled WGS sequence"/>
</dbReference>
<reference evidence="3" key="1">
    <citation type="submission" date="2015-09" db="EMBL/GenBank/DDBJ databases">
        <authorList>
            <person name="Rodrigo-Torres L."/>
            <person name="Arahal D.R."/>
        </authorList>
    </citation>
    <scope>NUCLEOTIDE SEQUENCE [LARGE SCALE GENOMIC DNA]</scope>
    <source>
        <strain evidence="3">CECT 5091</strain>
    </source>
</reference>
<feature type="transmembrane region" description="Helical" evidence="1">
    <location>
        <begin position="151"/>
        <end position="177"/>
    </location>
</feature>
<organism evidence="2 3">
    <name type="scientific">Ruegeria denitrificans</name>
    <dbReference type="NCBI Taxonomy" id="1715692"/>
    <lineage>
        <taxon>Bacteria</taxon>
        <taxon>Pseudomonadati</taxon>
        <taxon>Pseudomonadota</taxon>
        <taxon>Alphaproteobacteria</taxon>
        <taxon>Rhodobacterales</taxon>
        <taxon>Roseobacteraceae</taxon>
        <taxon>Ruegeria</taxon>
    </lineage>
</organism>
<dbReference type="AlphaFoldDB" id="A0A0P1IT22"/>
<dbReference type="EMBL" id="CYUD01000024">
    <property type="protein sequence ID" value="CUK19950.1"/>
    <property type="molecule type" value="Genomic_DNA"/>
</dbReference>
<keyword evidence="1" id="KW-1133">Transmembrane helix</keyword>
<evidence type="ECO:0000313" key="2">
    <source>
        <dbReference type="EMBL" id="CUK19950.1"/>
    </source>
</evidence>
<proteinExistence type="predicted"/>
<feature type="transmembrane region" description="Helical" evidence="1">
    <location>
        <begin position="32"/>
        <end position="53"/>
    </location>
</feature>
<keyword evidence="1" id="KW-0812">Transmembrane</keyword>
<name>A0A0P1IT22_9RHOB</name>
<evidence type="ECO:0000256" key="1">
    <source>
        <dbReference type="SAM" id="Phobius"/>
    </source>
</evidence>
<dbReference type="InterPro" id="IPR022051">
    <property type="entry name" value="DUF3611"/>
</dbReference>
<gene>
    <name evidence="2" type="ORF">RUE5091_04455</name>
</gene>